<proteinExistence type="predicted"/>
<dbReference type="OrthoDB" id="2248737at2"/>
<accession>A0A1C4B1B5</accession>
<gene>
    <name evidence="1" type="ORF">GA0061074_10835</name>
</gene>
<dbReference type="STRING" id="1505725.GA0061074_10835"/>
<dbReference type="Proteomes" id="UP000199268">
    <property type="component" value="Unassembled WGS sequence"/>
</dbReference>
<sequence>MNQTELIRFGTGRQLTEIDYLSELLSYQTSFKSIKSINQLITTVSQVIKDINQGLLPQQLPVLEVTDTMISDVQKFILNKFPTQPAKGNALWGKMSDDLEAIDFLVRHLRDALIEYFSMYGYVSTPFIQDLSTYLAGKPVLELMAGHGYLSAGLRAYNPTQTIIATDNQLWREQPDITLYQPVTTVENMTGLAALEEYGEQVAVIIMSWAPDTSTADWELLQVIRNQYPSKKLLVIGEYLGATNSKVFWQQAKLNPILATHHHTFDLIDEQVYEVE</sequence>
<dbReference type="RefSeq" id="WP_092462908.1">
    <property type="nucleotide sequence ID" value="NZ_BJEE01000001.1"/>
</dbReference>
<evidence type="ECO:0008006" key="3">
    <source>
        <dbReference type="Google" id="ProtNLM"/>
    </source>
</evidence>
<evidence type="ECO:0000313" key="2">
    <source>
        <dbReference type="Proteomes" id="UP000199268"/>
    </source>
</evidence>
<organism evidence="1 2">
    <name type="scientific">Weissella bombi</name>
    <dbReference type="NCBI Taxonomy" id="1505725"/>
    <lineage>
        <taxon>Bacteria</taxon>
        <taxon>Bacillati</taxon>
        <taxon>Bacillota</taxon>
        <taxon>Bacilli</taxon>
        <taxon>Lactobacillales</taxon>
        <taxon>Lactobacillaceae</taxon>
        <taxon>Weissella</taxon>
    </lineage>
</organism>
<name>A0A1C4B1B5_9LACO</name>
<dbReference type="EMBL" id="FMAO01000008">
    <property type="protein sequence ID" value="SCC00663.1"/>
    <property type="molecule type" value="Genomic_DNA"/>
</dbReference>
<reference evidence="2" key="1">
    <citation type="submission" date="2016-08" db="EMBL/GenBank/DDBJ databases">
        <authorList>
            <person name="Varghese N."/>
            <person name="Submissions Spin"/>
        </authorList>
    </citation>
    <scope>NUCLEOTIDE SEQUENCE [LARGE SCALE GENOMIC DNA]</scope>
    <source>
        <strain evidence="2">R-53094</strain>
    </source>
</reference>
<evidence type="ECO:0000313" key="1">
    <source>
        <dbReference type="EMBL" id="SCC00663.1"/>
    </source>
</evidence>
<protein>
    <recommendedName>
        <fullName evidence="3">SAM-dependent methyltransferase</fullName>
    </recommendedName>
</protein>
<dbReference type="AlphaFoldDB" id="A0A1C4B1B5"/>
<keyword evidence="2" id="KW-1185">Reference proteome</keyword>